<feature type="region of interest" description="Disordered" evidence="1">
    <location>
        <begin position="216"/>
        <end position="242"/>
    </location>
</feature>
<keyword evidence="4" id="KW-1185">Reference proteome</keyword>
<proteinExistence type="predicted"/>
<dbReference type="InterPro" id="IPR036397">
    <property type="entry name" value="RNaseH_sf"/>
</dbReference>
<gene>
    <name evidence="3" type="ORF">RJ640_015104</name>
</gene>
<dbReference type="CDD" id="cd09272">
    <property type="entry name" value="RNase_HI_RT_Ty1"/>
    <property type="match status" value="1"/>
</dbReference>
<name>A0AA88U6T2_9ASTE</name>
<dbReference type="EMBL" id="JAVXUO010002426">
    <property type="protein sequence ID" value="KAK2973349.1"/>
    <property type="molecule type" value="Genomic_DNA"/>
</dbReference>
<dbReference type="GO" id="GO:0003676">
    <property type="term" value="F:nucleic acid binding"/>
    <property type="evidence" value="ECO:0007669"/>
    <property type="project" value="InterPro"/>
</dbReference>
<dbReference type="Pfam" id="PF13976">
    <property type="entry name" value="gag_pre-integrs"/>
    <property type="match status" value="1"/>
</dbReference>
<dbReference type="SUPFAM" id="SSF56672">
    <property type="entry name" value="DNA/RNA polymerases"/>
    <property type="match status" value="1"/>
</dbReference>
<dbReference type="InterPro" id="IPR057670">
    <property type="entry name" value="SH3_retrovirus"/>
</dbReference>
<feature type="domain" description="Integrase catalytic" evidence="2">
    <location>
        <begin position="357"/>
        <end position="532"/>
    </location>
</feature>
<dbReference type="Pfam" id="PF14223">
    <property type="entry name" value="Retrotran_gag_2"/>
    <property type="match status" value="1"/>
</dbReference>
<sequence>MTDNKVQVGEVVPVLSKIAENKLNGTNYLDWSKTVRIYMRSIDKDDHLSSDPPTDDTKRLWLRDDARLILQIRNSIDSKILGLINHCEFVKELTDYLEFLYSGKGNISRIYDVCRAFYRPEKETKTLTAFFMDFKKTYEELNMLLPFSKDIKVQQAQREQMAAMSFLGALPPEFDTAKSQILSGTNITSLQEVFSRVLRTESTSSNQQNNVLVANRGRGSEAGRMNNNRGDRGGGDRGGHNGGTSEIILPSLAFNLMSVSRLTKDLNCCISFFPDHCLFQDLMTKQTIGKGHVSDGLYILDAWVPRSVACSGVVSPFEAHCRLGHPSLPVLKKLCPQFHDISSVDCESCHFAKHHRSSLSPRVNKRVEFAFELVHSDVWGPCPILSKSGFRYFVTFVDDFSRMTWIYFMKNRSELFAHFSTFCAKIKTQFNVHVHILRSDNAKEYMSGSFQNYMNQHGILHQSSCTDTPAQNGVAERKNRHLLETARALLFQMKVPKPFWADAISTACFLINRMPSTVLNGDVPYSVLFPTKPLFPVEPRIFGSTCFVRDVRPHLTKLDPKALKCVFLGYSRLQKGYRCYSPDLHKYLVSTDVVFSEHSQFFSSKFHSSSKGEDDDWLMYEIFPSVPIELAISEDRTREDGLSVPVSVPVEPSNATDGTNSGVAQSEDVNCLGEQAIIPSAPVKPPIVQVYSRRREHHDTCPAPVPSSSDPPSNDLDLPIGLRKVFYRKSNAGVILLVVYVDDIVITGDDCTGITSLKKFLQTKFHTKDLGQLKYFLGIEVTRSKKGIFLSQRKYVLDLLVETGKAGAKPCNTPMNPSVHLTKDDGDRLDDPEKYRRLVGKLNYLIVTRPDIAYAVSTVSQFMSEPTVKHWAALEQILCYLKGAPGLGLLYSNHGHSYIECFSDADWAGSKLDRKSTTGYCVFVGGNLVSWKSKKQSVVSRSSAESEYRAMAQSTCEVMWICHLLEEISLKPPLPAKLWCDNQAARHIASNPVYHERTKHIEVDCHFIREKIQENLISTSYVKTGEQLGDILTKSLNGTRVEYLCNKLGMINIYAPA</sequence>
<dbReference type="SUPFAM" id="SSF53098">
    <property type="entry name" value="Ribonuclease H-like"/>
    <property type="match status" value="1"/>
</dbReference>
<evidence type="ECO:0000313" key="3">
    <source>
        <dbReference type="EMBL" id="KAK2973349.1"/>
    </source>
</evidence>
<accession>A0AA88U6T2</accession>
<dbReference type="InterPro" id="IPR025724">
    <property type="entry name" value="GAG-pre-integrase_dom"/>
</dbReference>
<dbReference type="PANTHER" id="PTHR11439">
    <property type="entry name" value="GAG-POL-RELATED RETROTRANSPOSON"/>
    <property type="match status" value="1"/>
</dbReference>
<dbReference type="Pfam" id="PF07727">
    <property type="entry name" value="RVT_2"/>
    <property type="match status" value="1"/>
</dbReference>
<dbReference type="GO" id="GO:0015074">
    <property type="term" value="P:DNA integration"/>
    <property type="evidence" value="ECO:0007669"/>
    <property type="project" value="InterPro"/>
</dbReference>
<dbReference type="Gene3D" id="3.30.420.10">
    <property type="entry name" value="Ribonuclease H-like superfamily/Ribonuclease H"/>
    <property type="match status" value="1"/>
</dbReference>
<dbReference type="InterPro" id="IPR012337">
    <property type="entry name" value="RNaseH-like_sf"/>
</dbReference>
<feature type="compositionally biased region" description="Polar residues" evidence="1">
    <location>
        <begin position="654"/>
        <end position="663"/>
    </location>
</feature>
<dbReference type="Pfam" id="PF25597">
    <property type="entry name" value="SH3_retrovirus"/>
    <property type="match status" value="1"/>
</dbReference>
<feature type="compositionally biased region" description="Low complexity" evidence="1">
    <location>
        <begin position="643"/>
        <end position="653"/>
    </location>
</feature>
<evidence type="ECO:0000256" key="1">
    <source>
        <dbReference type="SAM" id="MobiDB-lite"/>
    </source>
</evidence>
<organism evidence="3 4">
    <name type="scientific">Escallonia rubra</name>
    <dbReference type="NCBI Taxonomy" id="112253"/>
    <lineage>
        <taxon>Eukaryota</taxon>
        <taxon>Viridiplantae</taxon>
        <taxon>Streptophyta</taxon>
        <taxon>Embryophyta</taxon>
        <taxon>Tracheophyta</taxon>
        <taxon>Spermatophyta</taxon>
        <taxon>Magnoliopsida</taxon>
        <taxon>eudicotyledons</taxon>
        <taxon>Gunneridae</taxon>
        <taxon>Pentapetalae</taxon>
        <taxon>asterids</taxon>
        <taxon>campanulids</taxon>
        <taxon>Escalloniales</taxon>
        <taxon>Escalloniaceae</taxon>
        <taxon>Escallonia</taxon>
    </lineage>
</organism>
<dbReference type="Pfam" id="PF00665">
    <property type="entry name" value="rve"/>
    <property type="match status" value="1"/>
</dbReference>
<dbReference type="InterPro" id="IPR013103">
    <property type="entry name" value="RVT_2"/>
</dbReference>
<dbReference type="PROSITE" id="PS50994">
    <property type="entry name" value="INTEGRASE"/>
    <property type="match status" value="1"/>
</dbReference>
<feature type="region of interest" description="Disordered" evidence="1">
    <location>
        <begin position="643"/>
        <end position="663"/>
    </location>
</feature>
<protein>
    <recommendedName>
        <fullName evidence="2">Integrase catalytic domain-containing protein</fullName>
    </recommendedName>
</protein>
<evidence type="ECO:0000259" key="2">
    <source>
        <dbReference type="PROSITE" id="PS50994"/>
    </source>
</evidence>
<dbReference type="InterPro" id="IPR001584">
    <property type="entry name" value="Integrase_cat-core"/>
</dbReference>
<dbReference type="PANTHER" id="PTHR11439:SF467">
    <property type="entry name" value="INTEGRASE CATALYTIC DOMAIN-CONTAINING PROTEIN"/>
    <property type="match status" value="1"/>
</dbReference>
<comment type="caution">
    <text evidence="3">The sequence shown here is derived from an EMBL/GenBank/DDBJ whole genome shotgun (WGS) entry which is preliminary data.</text>
</comment>
<dbReference type="AlphaFoldDB" id="A0AA88U6T2"/>
<reference evidence="3" key="1">
    <citation type="submission" date="2022-12" db="EMBL/GenBank/DDBJ databases">
        <title>Draft genome assemblies for two species of Escallonia (Escalloniales).</title>
        <authorList>
            <person name="Chanderbali A."/>
            <person name="Dervinis C."/>
            <person name="Anghel I."/>
            <person name="Soltis D."/>
            <person name="Soltis P."/>
            <person name="Zapata F."/>
        </authorList>
    </citation>
    <scope>NUCLEOTIDE SEQUENCE</scope>
    <source>
        <strain evidence="3">UCBG92.1500</strain>
        <tissue evidence="3">Leaf</tissue>
    </source>
</reference>
<evidence type="ECO:0000313" key="4">
    <source>
        <dbReference type="Proteomes" id="UP001187471"/>
    </source>
</evidence>
<dbReference type="Proteomes" id="UP001187471">
    <property type="component" value="Unassembled WGS sequence"/>
</dbReference>
<dbReference type="InterPro" id="IPR043502">
    <property type="entry name" value="DNA/RNA_pol_sf"/>
</dbReference>
<feature type="compositionally biased region" description="Basic and acidic residues" evidence="1">
    <location>
        <begin position="229"/>
        <end position="239"/>
    </location>
</feature>